<evidence type="ECO:0000313" key="2">
    <source>
        <dbReference type="EMBL" id="MBA5727279.1"/>
    </source>
</evidence>
<dbReference type="Pfam" id="PF13628">
    <property type="entry name" value="DUF4142"/>
    <property type="match status" value="1"/>
</dbReference>
<comment type="caution">
    <text evidence="2">The sequence shown here is derived from an EMBL/GenBank/DDBJ whole genome shotgun (WGS) entry which is preliminary data.</text>
</comment>
<reference evidence="2 3" key="1">
    <citation type="submission" date="2017-10" db="EMBL/GenBank/DDBJ databases">
        <authorList>
            <person name="Jakob F."/>
        </authorList>
    </citation>
    <scope>NUCLEOTIDE SEQUENCE [LARGE SCALE GENOMIC DNA]</scope>
    <source>
        <strain evidence="2 3">TMW 2.1889</strain>
    </source>
</reference>
<feature type="domain" description="DUF4142" evidence="1">
    <location>
        <begin position="47"/>
        <end position="173"/>
    </location>
</feature>
<gene>
    <name evidence="2" type="ORF">CPA56_04675</name>
</gene>
<sequence length="184" mass="19627">MKVRYVACAVFLSLGGCGLTPPPAPPVPPLPKGPVSPPTPKLAAGDACLLQQISARSAYMKAMTDLAALHSDDGLIKGFAAQQVKDYDKTYTAAQKMAGIYTLSLADTQSDAEKKQLATLGRLYGRSFNRKFLYALMHASTVKERTALADAKKNGSTADMKTLAGAMLELLERSRVQGNGLKNH</sequence>
<evidence type="ECO:0000313" key="3">
    <source>
        <dbReference type="Proteomes" id="UP000765338"/>
    </source>
</evidence>
<dbReference type="Proteomes" id="UP000765338">
    <property type="component" value="Unassembled WGS sequence"/>
</dbReference>
<accession>A0ABR5ZSI8</accession>
<dbReference type="EMBL" id="PDLY01000002">
    <property type="protein sequence ID" value="MBA5727279.1"/>
    <property type="molecule type" value="Genomic_DNA"/>
</dbReference>
<dbReference type="InterPro" id="IPR025419">
    <property type="entry name" value="DUF4142"/>
</dbReference>
<protein>
    <recommendedName>
        <fullName evidence="1">DUF4142 domain-containing protein</fullName>
    </recommendedName>
</protein>
<proteinExistence type="predicted"/>
<dbReference type="RefSeq" id="WP_182040869.1">
    <property type="nucleotide sequence ID" value="NZ_PDLY01000002.1"/>
</dbReference>
<evidence type="ECO:0000259" key="1">
    <source>
        <dbReference type="Pfam" id="PF13628"/>
    </source>
</evidence>
<dbReference type="PROSITE" id="PS51257">
    <property type="entry name" value="PROKAR_LIPOPROTEIN"/>
    <property type="match status" value="1"/>
</dbReference>
<organism evidence="2 3">
    <name type="scientific">Bombella mellum</name>
    <dbReference type="NCBI Taxonomy" id="2039288"/>
    <lineage>
        <taxon>Bacteria</taxon>
        <taxon>Pseudomonadati</taxon>
        <taxon>Pseudomonadota</taxon>
        <taxon>Alphaproteobacteria</taxon>
        <taxon>Acetobacterales</taxon>
        <taxon>Acetobacteraceae</taxon>
        <taxon>Bombella</taxon>
    </lineage>
</organism>
<keyword evidence="3" id="KW-1185">Reference proteome</keyword>
<name>A0ABR5ZSI8_9PROT</name>